<comment type="caution">
    <text evidence="2">The sequence shown here is derived from an EMBL/GenBank/DDBJ whole genome shotgun (WGS) entry which is preliminary data.</text>
</comment>
<evidence type="ECO:0000313" key="4">
    <source>
        <dbReference type="Proteomes" id="UP001295794"/>
    </source>
</evidence>
<protein>
    <submittedName>
        <fullName evidence="2">Uncharacterized protein</fullName>
    </submittedName>
</protein>
<dbReference type="AlphaFoldDB" id="A0AAD2H3K0"/>
<dbReference type="Proteomes" id="UP001295794">
    <property type="component" value="Unassembled WGS sequence"/>
</dbReference>
<dbReference type="EMBL" id="CAVNYO010000126">
    <property type="protein sequence ID" value="CAK5267559.1"/>
    <property type="molecule type" value="Genomic_DNA"/>
</dbReference>
<name>A0AAD2H3K0_9AGAR</name>
<reference evidence="2" key="1">
    <citation type="submission" date="2023-11" db="EMBL/GenBank/DDBJ databases">
        <authorList>
            <person name="De Vega J J."/>
            <person name="De Vega J J."/>
        </authorList>
    </citation>
    <scope>NUCLEOTIDE SEQUENCE</scope>
</reference>
<gene>
    <name evidence="2" type="ORF">MYCIT1_LOCUS10176</name>
    <name evidence="3" type="ORF">MYCIT1_LOCUS35530</name>
</gene>
<proteinExistence type="predicted"/>
<keyword evidence="1" id="KW-0732">Signal</keyword>
<keyword evidence="4" id="KW-1185">Reference proteome</keyword>
<evidence type="ECO:0000256" key="1">
    <source>
        <dbReference type="SAM" id="SignalP"/>
    </source>
</evidence>
<organism evidence="2 4">
    <name type="scientific">Mycena citricolor</name>
    <dbReference type="NCBI Taxonomy" id="2018698"/>
    <lineage>
        <taxon>Eukaryota</taxon>
        <taxon>Fungi</taxon>
        <taxon>Dikarya</taxon>
        <taxon>Basidiomycota</taxon>
        <taxon>Agaricomycotina</taxon>
        <taxon>Agaricomycetes</taxon>
        <taxon>Agaricomycetidae</taxon>
        <taxon>Agaricales</taxon>
        <taxon>Marasmiineae</taxon>
        <taxon>Mycenaceae</taxon>
        <taxon>Mycena</taxon>
    </lineage>
</organism>
<evidence type="ECO:0000313" key="2">
    <source>
        <dbReference type="EMBL" id="CAK5267559.1"/>
    </source>
</evidence>
<evidence type="ECO:0000313" key="3">
    <source>
        <dbReference type="EMBL" id="CAK5283194.1"/>
    </source>
</evidence>
<sequence>MKSVSGTVFSLACLAATVATLDLEFLDALVDLAQLPASSATPECRILAAVRAPDLTPNQVARGELRIRSAPESICTSAIESVSLRLRLLEFREYKRLREGQVLPEITLVESSAIPEEYAQTFGVNVPMYDYTSYDQAMSDPEFWVTHATEREAWSTEAILLENLANLTRPVVTPFHVAVPSVNYPPSPQYRSRDLLNGPVDDNYGYVDLTYQYLATVTFFDGRTTEVPAGYTTFSPLSFVRPSQEPVTLSADLKQDFSSITQEAPDVRAREDKLEKCLPRAQRSNFTVKINLDEGSVVQQGHTLKGRLTVLGDAGSTSASRVRVTVRSSITVDVPNSNNAPASSISYRDLNANSTNYDSIFAENDSLNIRALGRSRDKESAEGTVTAADPSMDFTLEVPADAPTDFATFYSTTQAYLHVTLTALYPVKVAKECMNYTFHQPVIPEIDADQAEEGLWDMYSRVGEKLVRHTNDWARSITLDAQVPVSIVGEITSASNMPAHYLDSGSLAPVLGPGWSAPDAIEFPKANPKETVEPAEDTAQRLLRGGSSANPYERSKNFMNIYRWRIRFPDPTETYRSGAYAGVLWRKKMVADERAAAKNSEDGETQHVFAADA</sequence>
<feature type="chain" id="PRO_5042440709" evidence="1">
    <location>
        <begin position="21"/>
        <end position="613"/>
    </location>
</feature>
<feature type="signal peptide" evidence="1">
    <location>
        <begin position="1"/>
        <end position="20"/>
    </location>
</feature>
<accession>A0AAD2H3K0</accession>
<dbReference type="EMBL" id="CAVNYO010000466">
    <property type="protein sequence ID" value="CAK5283194.1"/>
    <property type="molecule type" value="Genomic_DNA"/>
</dbReference>